<sequence length="409" mass="42371">MSDAEASLVQSIHATTTKAVFYAAGGGAQALSWLLAVPGASHTVLDARVPYAPAAMAELLGGAPATYASGATASAMARAAYQQAAQLAALGEPVVGLACTCALATDRPKQGEHKVCVATHDGLSTRYWSLRLAKGARDRAGEDVVASRMALHALAGACGGTLYPGAPGVPLDAALGLLPAARGAAEPESVQESMEEVGDPLQALLAGRACMVEFSGGHVFVDAPRGGRLYLPGSFNPLHDGHRGLLAAGSAACGGAREALYELSVGNPDKGMLALDDVRQRVAQFTETGLPLVVTQASLFTDKAKLFPGSAFVIGYDTAVRLVAPRYYARPDGAPGEETAEMLLQLAAAGGRGCRFLVAGRVDEKKAFMTLADVAVPPQLQRMGLFQDIPESAFRLDLSSTELRQESKR</sequence>
<dbReference type="GO" id="GO:0000309">
    <property type="term" value="F:nicotinamide-nucleotide adenylyltransferase activity"/>
    <property type="evidence" value="ECO:0007669"/>
    <property type="project" value="TreeGrafter"/>
</dbReference>
<evidence type="ECO:0000313" key="2">
    <source>
        <dbReference type="Proteomes" id="UP001445335"/>
    </source>
</evidence>
<dbReference type="AlphaFoldDB" id="A0AAW1S0L7"/>
<dbReference type="Gene3D" id="3.90.950.20">
    <property type="entry name" value="CinA-like"/>
    <property type="match status" value="1"/>
</dbReference>
<evidence type="ECO:0008006" key="3">
    <source>
        <dbReference type="Google" id="ProtNLM"/>
    </source>
</evidence>
<reference evidence="1 2" key="1">
    <citation type="journal article" date="2024" name="Nat. Commun.">
        <title>Phylogenomics reveals the evolutionary origins of lichenization in chlorophyte algae.</title>
        <authorList>
            <person name="Puginier C."/>
            <person name="Libourel C."/>
            <person name="Otte J."/>
            <person name="Skaloud P."/>
            <person name="Haon M."/>
            <person name="Grisel S."/>
            <person name="Petersen M."/>
            <person name="Berrin J.G."/>
            <person name="Delaux P.M."/>
            <person name="Dal Grande F."/>
            <person name="Keller J."/>
        </authorList>
    </citation>
    <scope>NUCLEOTIDE SEQUENCE [LARGE SCALE GENOMIC DNA]</scope>
    <source>
        <strain evidence="1 2">SAG 245.80</strain>
    </source>
</reference>
<dbReference type="Gene3D" id="3.40.50.620">
    <property type="entry name" value="HUPs"/>
    <property type="match status" value="1"/>
</dbReference>
<dbReference type="GO" id="GO:0005634">
    <property type="term" value="C:nucleus"/>
    <property type="evidence" value="ECO:0007669"/>
    <property type="project" value="TreeGrafter"/>
</dbReference>
<dbReference type="InterPro" id="IPR014729">
    <property type="entry name" value="Rossmann-like_a/b/a_fold"/>
</dbReference>
<evidence type="ECO:0000313" key="1">
    <source>
        <dbReference type="EMBL" id="KAK9839540.1"/>
    </source>
</evidence>
<protein>
    <recommendedName>
        <fullName evidence="3">Cytidyltransferase-like domain-containing protein</fullName>
    </recommendedName>
</protein>
<proteinExistence type="predicted"/>
<comment type="caution">
    <text evidence="1">The sequence shown here is derived from an EMBL/GenBank/DDBJ whole genome shotgun (WGS) entry which is preliminary data.</text>
</comment>
<dbReference type="InterPro" id="IPR036653">
    <property type="entry name" value="CinA-like_C"/>
</dbReference>
<dbReference type="SUPFAM" id="SSF52374">
    <property type="entry name" value="Nucleotidylyl transferase"/>
    <property type="match status" value="1"/>
</dbReference>
<gene>
    <name evidence="1" type="ORF">WJX81_008400</name>
</gene>
<dbReference type="EMBL" id="JALJOU010000016">
    <property type="protein sequence ID" value="KAK9839540.1"/>
    <property type="molecule type" value="Genomic_DNA"/>
</dbReference>
<keyword evidence="2" id="KW-1185">Reference proteome</keyword>
<accession>A0AAW1S0L7</accession>
<name>A0AAW1S0L7_9CHLO</name>
<dbReference type="GO" id="GO:0016887">
    <property type="term" value="F:ATP hydrolysis activity"/>
    <property type="evidence" value="ECO:0007669"/>
    <property type="project" value="TreeGrafter"/>
</dbReference>
<dbReference type="PANTHER" id="PTHR31285:SF0">
    <property type="entry name" value="NICOTINAMIDE MONONUCLEOTIDE ADENYLYLTRANSFERASE"/>
    <property type="match status" value="1"/>
</dbReference>
<dbReference type="Proteomes" id="UP001445335">
    <property type="component" value="Unassembled WGS sequence"/>
</dbReference>
<dbReference type="GO" id="GO:0005737">
    <property type="term" value="C:cytoplasm"/>
    <property type="evidence" value="ECO:0007669"/>
    <property type="project" value="TreeGrafter"/>
</dbReference>
<organism evidence="1 2">
    <name type="scientific">Elliptochloris bilobata</name>
    <dbReference type="NCBI Taxonomy" id="381761"/>
    <lineage>
        <taxon>Eukaryota</taxon>
        <taxon>Viridiplantae</taxon>
        <taxon>Chlorophyta</taxon>
        <taxon>core chlorophytes</taxon>
        <taxon>Trebouxiophyceae</taxon>
        <taxon>Trebouxiophyceae incertae sedis</taxon>
        <taxon>Elliptochloris clade</taxon>
        <taxon>Elliptochloris</taxon>
    </lineage>
</organism>
<dbReference type="PANTHER" id="PTHR31285">
    <property type="entry name" value="NICOTINAMIDE MONONUCLEOTIDE ADENYLYLTRANSFERASE"/>
    <property type="match status" value="1"/>
</dbReference>